<keyword evidence="2" id="KW-1185">Reference proteome</keyword>
<proteinExistence type="predicted"/>
<comment type="caution">
    <text evidence="1">The sequence shown here is derived from an EMBL/GenBank/DDBJ whole genome shotgun (WGS) entry which is preliminary data.</text>
</comment>
<reference evidence="1" key="1">
    <citation type="journal article" date="2014" name="Int. J. Syst. Evol. Microbiol.">
        <title>Complete genome sequence of Corynebacterium casei LMG S-19264T (=DSM 44701T), isolated from a smear-ripened cheese.</title>
        <authorList>
            <consortium name="US DOE Joint Genome Institute (JGI-PGF)"/>
            <person name="Walter F."/>
            <person name="Albersmeier A."/>
            <person name="Kalinowski J."/>
            <person name="Ruckert C."/>
        </authorList>
    </citation>
    <scope>NUCLEOTIDE SEQUENCE</scope>
    <source>
        <strain evidence="1">VKM Ac-1321</strain>
    </source>
</reference>
<accession>A0A9W6KV54</accession>
<dbReference type="Proteomes" id="UP001143480">
    <property type="component" value="Unassembled WGS sequence"/>
</dbReference>
<sequence>MPSAQYIDVDSGEIKLHDPQVADDEFQIEQGTITSRGGAKFAPQNGDEACTTVVLGTGKHNVSEGPFCGLSGDKLNPKRFILWFTKFTEAGDCTVNVRYL</sequence>
<protein>
    <submittedName>
        <fullName evidence="1">Uncharacterized protein</fullName>
    </submittedName>
</protein>
<name>A0A9W6KV54_9ACTN</name>
<dbReference type="AlphaFoldDB" id="A0A9W6KV54"/>
<reference evidence="1" key="2">
    <citation type="submission" date="2023-01" db="EMBL/GenBank/DDBJ databases">
        <authorList>
            <person name="Sun Q."/>
            <person name="Evtushenko L."/>
        </authorList>
    </citation>
    <scope>NUCLEOTIDE SEQUENCE</scope>
    <source>
        <strain evidence="1">VKM Ac-1321</strain>
    </source>
</reference>
<evidence type="ECO:0000313" key="1">
    <source>
        <dbReference type="EMBL" id="GLL08657.1"/>
    </source>
</evidence>
<gene>
    <name evidence="1" type="ORF">GCM10017581_104240</name>
</gene>
<organism evidence="1 2">
    <name type="scientific">Dactylosporangium matsuzakiense</name>
    <dbReference type="NCBI Taxonomy" id="53360"/>
    <lineage>
        <taxon>Bacteria</taxon>
        <taxon>Bacillati</taxon>
        <taxon>Actinomycetota</taxon>
        <taxon>Actinomycetes</taxon>
        <taxon>Micromonosporales</taxon>
        <taxon>Micromonosporaceae</taxon>
        <taxon>Dactylosporangium</taxon>
    </lineage>
</organism>
<evidence type="ECO:0000313" key="2">
    <source>
        <dbReference type="Proteomes" id="UP001143480"/>
    </source>
</evidence>
<dbReference type="EMBL" id="BSFP01000169">
    <property type="protein sequence ID" value="GLL08657.1"/>
    <property type="molecule type" value="Genomic_DNA"/>
</dbReference>